<dbReference type="NCBIfam" id="TIGR01378">
    <property type="entry name" value="thi_PPkinase"/>
    <property type="match status" value="1"/>
</dbReference>
<feature type="compositionally biased region" description="Basic and acidic residues" evidence="8">
    <location>
        <begin position="984"/>
        <end position="1000"/>
    </location>
</feature>
<keyword evidence="4" id="KW-0547">Nucleotide-binding</keyword>
<dbReference type="PANTHER" id="PTHR22683">
    <property type="entry name" value="SPORULATION PROTEIN RELATED"/>
    <property type="match status" value="1"/>
</dbReference>
<evidence type="ECO:0000256" key="6">
    <source>
        <dbReference type="ARBA" id="ARBA00022840"/>
    </source>
</evidence>
<dbReference type="GO" id="GO:0004788">
    <property type="term" value="F:thiamine diphosphokinase activity"/>
    <property type="evidence" value="ECO:0007669"/>
    <property type="project" value="InterPro"/>
</dbReference>
<dbReference type="GO" id="GO:0016301">
    <property type="term" value="F:kinase activity"/>
    <property type="evidence" value="ECO:0007669"/>
    <property type="project" value="UniProtKB-KW"/>
</dbReference>
<dbReference type="InterPro" id="IPR013126">
    <property type="entry name" value="Hsp_70_fam"/>
</dbReference>
<dbReference type="InterPro" id="IPR002543">
    <property type="entry name" value="FtsK_dom"/>
</dbReference>
<feature type="domain" description="LysM" evidence="9">
    <location>
        <begin position="402"/>
        <end position="446"/>
    </location>
</feature>
<name>A0AAW2H6G3_9NEOP</name>
<dbReference type="PRINTS" id="PR00301">
    <property type="entry name" value="HEATSHOCK70"/>
</dbReference>
<dbReference type="Pfam" id="PF01476">
    <property type="entry name" value="LysM"/>
    <property type="match status" value="1"/>
</dbReference>
<dbReference type="InterPro" id="IPR001646">
    <property type="entry name" value="5peptide_repeat"/>
</dbReference>
<dbReference type="InterPro" id="IPR036390">
    <property type="entry name" value="WH_DNA-bd_sf"/>
</dbReference>
<dbReference type="PANTHER" id="PTHR22683:SF41">
    <property type="entry name" value="DNA TRANSLOCASE FTSK"/>
    <property type="match status" value="1"/>
</dbReference>
<evidence type="ECO:0000256" key="2">
    <source>
        <dbReference type="ARBA" id="ARBA00007381"/>
    </source>
</evidence>
<dbReference type="Gene3D" id="2.70.70.10">
    <property type="entry name" value="Glucose Permease (Domain IIA)"/>
    <property type="match status" value="1"/>
</dbReference>
<dbReference type="InterPro" id="IPR011055">
    <property type="entry name" value="Dup_hybrid_motif"/>
</dbReference>
<dbReference type="Gene3D" id="3.90.640.10">
    <property type="entry name" value="Actin, Chain A, domain 4"/>
    <property type="match status" value="1"/>
</dbReference>
<dbReference type="InterPro" id="IPR041027">
    <property type="entry name" value="FtsK_alpha"/>
</dbReference>
<dbReference type="InterPro" id="IPR006282">
    <property type="entry name" value="Thi_PPkinase"/>
</dbReference>
<dbReference type="Gene3D" id="3.40.50.300">
    <property type="entry name" value="P-loop containing nucleotide triphosphate hydrolases"/>
    <property type="match status" value="3"/>
</dbReference>
<dbReference type="InterPro" id="IPR018392">
    <property type="entry name" value="LysM"/>
</dbReference>
<dbReference type="CDD" id="cd12797">
    <property type="entry name" value="M23_peptidase"/>
    <property type="match status" value="1"/>
</dbReference>
<gene>
    <name evidence="10" type="ORF">PYX00_010855</name>
</gene>
<sequence>MILSPSLTIKESKRFMASSHRYEILGRQIDSQEVATHILRKLKEEAEAFLKELVSGVVVTVPAYFNEEQRKATRQAIIDAGLEPKRILNEPTAAALAYAVKAQLDGNILVYDLGGGTFDVTILRKQGQEYKLEEMVEKIKIELSSLEEVSVSLPFAMGTAQAHNWTYTLTREEFNHLIRPLVHQTLNLVKKALKEASLQENDIDTVILSGGSTRVPLVQQALSELFMVEFKASINPDEVVALGAGVLVGMLTSELGKQITFNDVVTLPLGVEIEEGCFVLKRNPQDVNFEIKIAFEVNEDGLLSVSAFCPATGESRQLSVLPKMELNNETLLMELKADIQTSWQMLKERKDLTQEDEAVLEEVRLYLDSSNIHTQEPTLLLAGDQQDKQEQVLKPNFILADKTYTMKAGDTLSLIAVLNSVSVETLISYNDISDVKRLRAGDKIKIPNMNGILHIVKAGRVIVVSVHPEFGKYIIIEHGSGYQTLYGHLNDYEVNKGQYVNRGQLIARMGNTGYSTGVHLHFSVYKNAGSLTTSKALLKEIKSARLIIAIDGGLSWAFKLGLVPDCVIGDLDSLEFEDLKQAESLKIPIYRYPQEKDYTDTELAFKKAKELGASSLILLGALGGQRIEHTLANILLFLQFQDIPWQIIDAQVRILLLRPSQRLYLQGKKGDLLSLLPLSVDVTGLRGKGLSYELNGLSLKMGEARGEVASQLIFYRSLHQEDTHLAEVARLSFEKKASTWEVLISRDEISNRLYLYAKSDVGEERSTDLAFENLSNVPSWDRKASSNFILDDEAFKDYEVLLPEFFSEENPSFSELVGEESSFEEPEALDDSALEKVLDEALKDEGLLGEEELGDRCLELEEEDLLRLIDLSLEDIVNLRSQEDVAFEETKEGKADFLPDEEEELSLEEVLKTLDTPFPSPLDETAPILEEQAQEVLDKYEDKGEEEPFSSLLSDSSFQSFLESLENEPLYDTFALNTQEQETSGEKQEDLKEESEFTLKDQVLEEDAFKDNILKSLEEEAKNLCEKDLNVSLSSPLENWGTFDTQKEESLTADLSGKNPDTEWEESNLEESNLEESNLEESNLEESNLEESNLEESNLEESNLEESNLEESNLEESNLEESNLEESNLEESNLEESNLEESNLEESNLEESNLEESNLEESNLEESNLEESNLEESNLEESNLEESNLEESNLEESNLEESNLEESNLEESNLEESNLEESNLEESNLEESNLEESNLEESNLEESNLEESNLEESNLEESNLEESNLEESNLEESNLEESNLEESNLEESNLEESNLEESNLEESNLEESNLEESNLEESNLEENSISDFTSADLLLSEDPVSQQDCQDLQKLTKDLQQDETQQPEQERIDKLSHEAEPRELALSSWSDLSSSEKDFLKSLTFEDIAFVLSPDALPRQNLDEDIHNAMMETVKVFNFEEEAHKSNEAEKKEPKDYSHSFIFMGGCTSSKEVLDEKLGFVSKGAQLFQSPADWLWHFDGSLESLRVRCALPVKQMFYMAYKYAQIGYERRFEETLLYTLDKTDGLVAKLSAKALLEYWLTNRLYDSIAFYAPAWIKRFKEPDFQLLLAQAYYWQGNNQLAWDLFDETASLAKLRLGDEYYLFNTVLALRLAKLSEAQDSYQQLILTVPAGALHQRLWDYLQLVPQEKELLASEQIKWLEFKSLVWKAKESKALELLSTLLKGEYKEYFLSSALIGDFIGLYPKKEVPKGDPKEQKSYFYEQAMQADPLSYGSLMSYYFTGKDIASLWDTLEKNANQFAWQTDEELNQVFKGFLEFGLAKPAYALFKQDYHLLSAVNYLHLAKLLAYQALLLALAHFLAKQKKERLPSTLKTWAFMAVMVGLAQGVELISLYQLDTYLFGKKALSKKNTSYDGVEETNYKNKALEIYKAEGFSLDEEEEEALIHDLEEAKKQSKTKEESDAKCLEYSLYGEESEEALEEELSLKKHYSPKPHSLTSRHSLEEDEGAIYLSLKDHNPLEETFEKNSKPYFQETRLTSFKADNAQKSKSYDLRSFFSVAPRETDYDLTQENQKEAQILKKTLQEFNIEAEVVGIYRGPVVTTFEILPAQGIKLSRITSLADNLALRLAAPRLRILAPIPGKEAVGIELPNKIRDLVSLAELFNSEVYTRTPMSLPFALGKTVMGQVRIFDLARAPHLLIAGATGADAKKAMQVMQWCVREMEKRYQLLDSVGTRDIISFNQKVKEQNLALAYMPYLVIIMDEFADLMMLQGAEQLLGKGDMLLSVPWLPYPERLQGAFLSENELEEFIDKVKSFGEPEYLDDEIFEHNGEIEEDFYEEDDPLYFKAVEIVTSEKKASASYLQRRLKIGYNRAARFIECMENQGIIGPQQGAKPREILQ</sequence>
<dbReference type="SUPFAM" id="SSF53067">
    <property type="entry name" value="Actin-like ATPase domain"/>
    <property type="match status" value="2"/>
</dbReference>
<dbReference type="Gene3D" id="1.10.10.10">
    <property type="entry name" value="Winged helix-like DNA-binding domain superfamily/Winged helix DNA-binding domain"/>
    <property type="match status" value="1"/>
</dbReference>
<dbReference type="PROSITE" id="PS00329">
    <property type="entry name" value="HSP70_2"/>
    <property type="match status" value="1"/>
</dbReference>
<dbReference type="Pfam" id="PF17854">
    <property type="entry name" value="FtsK_alpha"/>
    <property type="match status" value="1"/>
</dbReference>
<dbReference type="Gene3D" id="3.30.420.40">
    <property type="match status" value="4"/>
</dbReference>
<dbReference type="Pfam" id="PF00805">
    <property type="entry name" value="Pentapeptide"/>
    <property type="match status" value="1"/>
</dbReference>
<dbReference type="GO" id="GO:0005524">
    <property type="term" value="F:ATP binding"/>
    <property type="evidence" value="ECO:0007669"/>
    <property type="project" value="UniProtKB-KW"/>
</dbReference>
<dbReference type="GO" id="GO:0006772">
    <property type="term" value="P:thiamine metabolic process"/>
    <property type="evidence" value="ECO:0007669"/>
    <property type="project" value="InterPro"/>
</dbReference>
<dbReference type="GO" id="GO:0003677">
    <property type="term" value="F:DNA binding"/>
    <property type="evidence" value="ECO:0007669"/>
    <property type="project" value="UniProtKB-KW"/>
</dbReference>
<evidence type="ECO:0000259" key="9">
    <source>
        <dbReference type="PROSITE" id="PS51782"/>
    </source>
</evidence>
<feature type="region of interest" description="Disordered" evidence="8">
    <location>
        <begin position="1359"/>
        <end position="1379"/>
    </location>
</feature>
<dbReference type="InterPro" id="IPR050206">
    <property type="entry name" value="FtsK/SpoIIIE/SftA"/>
</dbReference>
<dbReference type="SMART" id="SM00843">
    <property type="entry name" value="Ftsk_gamma"/>
    <property type="match status" value="1"/>
</dbReference>
<dbReference type="Gene3D" id="3.40.50.10240">
    <property type="entry name" value="Thiamin pyrophosphokinase, catalytic domain"/>
    <property type="match status" value="1"/>
</dbReference>
<dbReference type="InterPro" id="IPR036779">
    <property type="entry name" value="LysM_dom_sf"/>
</dbReference>
<dbReference type="SUPFAM" id="SSF63999">
    <property type="entry name" value="Thiamin pyrophosphokinase, catalytic domain"/>
    <property type="match status" value="1"/>
</dbReference>
<dbReference type="FunFam" id="3.30.420.40:FF:000028">
    <property type="entry name" value="heat shock 70 kDa protein-like"/>
    <property type="match status" value="1"/>
</dbReference>
<evidence type="ECO:0000256" key="7">
    <source>
        <dbReference type="ARBA" id="ARBA00023125"/>
    </source>
</evidence>
<dbReference type="EMBL" id="JARGDH010000050">
    <property type="protein sequence ID" value="KAL0263984.1"/>
    <property type="molecule type" value="Genomic_DNA"/>
</dbReference>
<keyword evidence="3" id="KW-0808">Transferase</keyword>
<keyword evidence="5" id="KW-0418">Kinase</keyword>
<dbReference type="SUPFAM" id="SSF141571">
    <property type="entry name" value="Pentapeptide repeat-like"/>
    <property type="match status" value="2"/>
</dbReference>
<dbReference type="InterPro" id="IPR018541">
    <property type="entry name" value="Ftsk_gamma"/>
</dbReference>
<dbReference type="PROSITE" id="PS51782">
    <property type="entry name" value="LYSM"/>
    <property type="match status" value="1"/>
</dbReference>
<dbReference type="SUPFAM" id="SSF52540">
    <property type="entry name" value="P-loop containing nucleoside triphosphate hydrolases"/>
    <property type="match status" value="1"/>
</dbReference>
<protein>
    <recommendedName>
        <fullName evidence="9">LysM domain-containing protein</fullName>
    </recommendedName>
</protein>
<comment type="similarity">
    <text evidence="2">Belongs to the heat shock protein 70 family.</text>
</comment>
<evidence type="ECO:0000256" key="3">
    <source>
        <dbReference type="ARBA" id="ARBA00022679"/>
    </source>
</evidence>
<dbReference type="InterPro" id="IPR027417">
    <property type="entry name" value="P-loop_NTPase"/>
</dbReference>
<dbReference type="Pfam" id="PF04263">
    <property type="entry name" value="TPK_catalytic"/>
    <property type="match status" value="1"/>
</dbReference>
<feature type="region of interest" description="Disordered" evidence="8">
    <location>
        <begin position="1035"/>
        <end position="1326"/>
    </location>
</feature>
<dbReference type="Gene3D" id="3.30.980.40">
    <property type="match status" value="1"/>
</dbReference>
<dbReference type="SMART" id="SM00257">
    <property type="entry name" value="LysM"/>
    <property type="match status" value="1"/>
</dbReference>
<keyword evidence="6" id="KW-0067">ATP-binding</keyword>
<dbReference type="InterPro" id="IPR036388">
    <property type="entry name" value="WH-like_DNA-bd_sf"/>
</dbReference>
<proteinExistence type="inferred from homology"/>
<comment type="caution">
    <text evidence="10">The sequence shown here is derived from an EMBL/GenBank/DDBJ whole genome shotgun (WGS) entry which is preliminary data.</text>
</comment>
<dbReference type="Pfam" id="PF13599">
    <property type="entry name" value="Pentapeptide_4"/>
    <property type="match status" value="2"/>
</dbReference>
<dbReference type="InterPro" id="IPR036759">
    <property type="entry name" value="TPK_catalytic_sf"/>
</dbReference>
<organism evidence="10">
    <name type="scientific">Menopon gallinae</name>
    <name type="common">poultry shaft louse</name>
    <dbReference type="NCBI Taxonomy" id="328185"/>
    <lineage>
        <taxon>Eukaryota</taxon>
        <taxon>Metazoa</taxon>
        <taxon>Ecdysozoa</taxon>
        <taxon>Arthropoda</taxon>
        <taxon>Hexapoda</taxon>
        <taxon>Insecta</taxon>
        <taxon>Pterygota</taxon>
        <taxon>Neoptera</taxon>
        <taxon>Paraneoptera</taxon>
        <taxon>Psocodea</taxon>
        <taxon>Troctomorpha</taxon>
        <taxon>Phthiraptera</taxon>
        <taxon>Amblycera</taxon>
        <taxon>Menoponidae</taxon>
        <taxon>Menopon</taxon>
    </lineage>
</organism>
<dbReference type="InterPro" id="IPR016047">
    <property type="entry name" value="M23ase_b-sheet_dom"/>
</dbReference>
<evidence type="ECO:0000256" key="5">
    <source>
        <dbReference type="ARBA" id="ARBA00022777"/>
    </source>
</evidence>
<feature type="compositionally biased region" description="Basic and acidic residues" evidence="8">
    <location>
        <begin position="1368"/>
        <end position="1379"/>
    </location>
</feature>
<reference evidence="10" key="1">
    <citation type="journal article" date="2024" name="Gigascience">
        <title>Chromosome-level genome of the poultry shaft louse Menopon gallinae provides insight into the host-switching and adaptive evolution of parasitic lice.</title>
        <authorList>
            <person name="Xu Y."/>
            <person name="Ma L."/>
            <person name="Liu S."/>
            <person name="Liang Y."/>
            <person name="Liu Q."/>
            <person name="He Z."/>
            <person name="Tian L."/>
            <person name="Duan Y."/>
            <person name="Cai W."/>
            <person name="Li H."/>
            <person name="Song F."/>
        </authorList>
    </citation>
    <scope>NUCLEOTIDE SEQUENCE</scope>
    <source>
        <strain evidence="10">Cailab_2023a</strain>
    </source>
</reference>
<dbReference type="SUPFAM" id="SSF46785">
    <property type="entry name" value="Winged helix' DNA-binding domain"/>
    <property type="match status" value="1"/>
</dbReference>
<evidence type="ECO:0000256" key="1">
    <source>
        <dbReference type="ARBA" id="ARBA00006474"/>
    </source>
</evidence>
<dbReference type="CDD" id="cd00118">
    <property type="entry name" value="LysM"/>
    <property type="match status" value="1"/>
</dbReference>
<feature type="compositionally biased region" description="Acidic residues" evidence="8">
    <location>
        <begin position="1062"/>
        <end position="1324"/>
    </location>
</feature>
<comment type="similarity">
    <text evidence="1">Belongs to the FtsK/SpoIIIE/SftA family.</text>
</comment>
<dbReference type="Pfam" id="PF01551">
    <property type="entry name" value="Peptidase_M23"/>
    <property type="match status" value="1"/>
</dbReference>
<dbReference type="Pfam" id="PF01580">
    <property type="entry name" value="FtsK_SpoIIIE"/>
    <property type="match status" value="1"/>
</dbReference>
<evidence type="ECO:0000313" key="10">
    <source>
        <dbReference type="EMBL" id="KAL0263984.1"/>
    </source>
</evidence>
<dbReference type="Pfam" id="PF00012">
    <property type="entry name" value="HSP70"/>
    <property type="match status" value="2"/>
</dbReference>
<dbReference type="PROSITE" id="PS01036">
    <property type="entry name" value="HSP70_3"/>
    <property type="match status" value="1"/>
</dbReference>
<evidence type="ECO:0000256" key="4">
    <source>
        <dbReference type="ARBA" id="ARBA00022741"/>
    </source>
</evidence>
<dbReference type="InterPro" id="IPR043129">
    <property type="entry name" value="ATPase_NBD"/>
</dbReference>
<dbReference type="Gene3D" id="2.160.20.80">
    <property type="entry name" value="E3 ubiquitin-protein ligase SopA"/>
    <property type="match status" value="2"/>
</dbReference>
<dbReference type="GO" id="GO:0009229">
    <property type="term" value="P:thiamine diphosphate biosynthetic process"/>
    <property type="evidence" value="ECO:0007669"/>
    <property type="project" value="InterPro"/>
</dbReference>
<dbReference type="InterPro" id="IPR018181">
    <property type="entry name" value="Heat_shock_70_CS"/>
</dbReference>
<evidence type="ECO:0000256" key="8">
    <source>
        <dbReference type="SAM" id="MobiDB-lite"/>
    </source>
</evidence>
<dbReference type="GO" id="GO:0140662">
    <property type="term" value="F:ATP-dependent protein folding chaperone"/>
    <property type="evidence" value="ECO:0007669"/>
    <property type="project" value="InterPro"/>
</dbReference>
<dbReference type="Pfam" id="PF09397">
    <property type="entry name" value="FtsK_gamma"/>
    <property type="match status" value="1"/>
</dbReference>
<dbReference type="SUPFAM" id="SSF51261">
    <property type="entry name" value="Duplicated hybrid motif"/>
    <property type="match status" value="1"/>
</dbReference>
<dbReference type="InterPro" id="IPR007371">
    <property type="entry name" value="TPK_catalytic"/>
</dbReference>
<accession>A0AAW2H6G3</accession>
<feature type="region of interest" description="Disordered" evidence="8">
    <location>
        <begin position="972"/>
        <end position="1000"/>
    </location>
</feature>
<keyword evidence="7" id="KW-0238">DNA-binding</keyword>
<dbReference type="CDD" id="cd07995">
    <property type="entry name" value="TPK"/>
    <property type="match status" value="1"/>
</dbReference>
<dbReference type="SUPFAM" id="SSF54106">
    <property type="entry name" value="LysM domain"/>
    <property type="match status" value="1"/>
</dbReference>